<dbReference type="HAMAP" id="MF_00332">
    <property type="entry name" value="DnaK"/>
    <property type="match status" value="1"/>
</dbReference>
<dbReference type="InterPro" id="IPR013126">
    <property type="entry name" value="Hsp_70_fam"/>
</dbReference>
<dbReference type="RefSeq" id="WP_092725481.1">
    <property type="nucleotide sequence ID" value="NZ_FNGW01000004.1"/>
</dbReference>
<dbReference type="PANTHER" id="PTHR19375">
    <property type="entry name" value="HEAT SHOCK PROTEIN 70KDA"/>
    <property type="match status" value="1"/>
</dbReference>
<dbReference type="SUPFAM" id="SSF100934">
    <property type="entry name" value="Heat shock protein 70kD (HSP70), C-terminal subdomain"/>
    <property type="match status" value="1"/>
</dbReference>
<dbReference type="Gene3D" id="3.90.640.10">
    <property type="entry name" value="Actin, Chain A, domain 4"/>
    <property type="match status" value="1"/>
</dbReference>
<evidence type="ECO:0000256" key="2">
    <source>
        <dbReference type="ARBA" id="ARBA00007381"/>
    </source>
</evidence>
<dbReference type="GO" id="GO:0005524">
    <property type="term" value="F:ATP binding"/>
    <property type="evidence" value="ECO:0007669"/>
    <property type="project" value="UniProtKB-UniRule"/>
</dbReference>
<feature type="compositionally biased region" description="Acidic residues" evidence="12">
    <location>
        <begin position="600"/>
        <end position="613"/>
    </location>
</feature>
<dbReference type="NCBIfam" id="TIGR02350">
    <property type="entry name" value="prok_dnaK"/>
    <property type="match status" value="1"/>
</dbReference>
<dbReference type="InterPro" id="IPR029047">
    <property type="entry name" value="HSP70_peptide-bd_sf"/>
</dbReference>
<reference evidence="13 14" key="1">
    <citation type="submission" date="2016-10" db="EMBL/GenBank/DDBJ databases">
        <authorList>
            <person name="de Groot N.N."/>
        </authorList>
    </citation>
    <scope>NUCLEOTIDE SEQUENCE [LARGE SCALE GENOMIC DNA]</scope>
    <source>
        <strain evidence="13 14">DSM 797</strain>
    </source>
</reference>
<evidence type="ECO:0000256" key="8">
    <source>
        <dbReference type="ARBA" id="ARBA00023186"/>
    </source>
</evidence>
<dbReference type="InterPro" id="IPR029048">
    <property type="entry name" value="HSP70_C_sf"/>
</dbReference>
<evidence type="ECO:0000313" key="14">
    <source>
        <dbReference type="Proteomes" id="UP000199068"/>
    </source>
</evidence>
<dbReference type="InterPro" id="IPR043129">
    <property type="entry name" value="ATPase_NBD"/>
</dbReference>
<keyword evidence="6 9" id="KW-0067">ATP-binding</keyword>
<evidence type="ECO:0000256" key="4">
    <source>
        <dbReference type="ARBA" id="ARBA00022553"/>
    </source>
</evidence>
<feature type="region of interest" description="Disordered" evidence="12">
    <location>
        <begin position="576"/>
        <end position="613"/>
    </location>
</feature>
<protein>
    <recommendedName>
        <fullName evidence="3 9">Chaperone protein DnaK</fullName>
    </recommendedName>
    <alternativeName>
        <fullName evidence="9">HSP70</fullName>
    </alternativeName>
    <alternativeName>
        <fullName evidence="9">Heat shock 70 kDa protein</fullName>
    </alternativeName>
    <alternativeName>
        <fullName evidence="9">Heat shock protein 70</fullName>
    </alternativeName>
</protein>
<dbReference type="GO" id="GO:0140662">
    <property type="term" value="F:ATP-dependent protein folding chaperone"/>
    <property type="evidence" value="ECO:0007669"/>
    <property type="project" value="InterPro"/>
</dbReference>
<keyword evidence="14" id="KW-1185">Reference proteome</keyword>
<dbReference type="PROSITE" id="PS01036">
    <property type="entry name" value="HSP70_3"/>
    <property type="match status" value="1"/>
</dbReference>
<comment type="similarity">
    <text evidence="2 9 10">Belongs to the heat shock protein 70 family.</text>
</comment>
<dbReference type="PROSITE" id="PS00297">
    <property type="entry name" value="HSP70_1"/>
    <property type="match status" value="1"/>
</dbReference>
<keyword evidence="5 9" id="KW-0547">Nucleotide-binding</keyword>
<dbReference type="InterPro" id="IPR012725">
    <property type="entry name" value="Chaperone_DnaK"/>
</dbReference>
<feature type="modified residue" description="Phosphothreonine; by autocatalysis" evidence="9">
    <location>
        <position position="175"/>
    </location>
</feature>
<dbReference type="PROSITE" id="PS00329">
    <property type="entry name" value="HSP70_2"/>
    <property type="match status" value="1"/>
</dbReference>
<dbReference type="CDD" id="cd10234">
    <property type="entry name" value="ASKHA_NBD_HSP70_DnaK-like"/>
    <property type="match status" value="1"/>
</dbReference>
<accession>A0A1G9P0M2</accession>
<keyword evidence="7 9" id="KW-0346">Stress response</keyword>
<sequence>MGKIIGIDLGTTNSCVAVLEGGEPQIITNSEGMRTTPSVVAFTKDGDRIVGEPAKRQAVTNADKTIISIKTHMGTDYKVDIDGKGYTPQEISAITLQKLKADAESYLGQPVTEAVITVPAYFTDAQRQATKDAGRIAGLDVKRIINEPTAAALAYGMDKLDQDKKILVFDLGGGTFDVSLLEIGDGTFEVLATAGNNRLGGDDFDQVLIDYLADEFKKAEGVDLRNDKMALQRLKEAAEKAKKELSSTMTTNVNLPFITATAEGPKHLTIDISRAKFDELTSHLVEKTMEPTRRALQDAGLSTSDIDDVLLVGGSTRIPAVQEAVKKFIGKEPHKGINPDECVAAGAAIQAGVLTGEVNDLLLLDVTPLSLGIETMGNVMTKIIERNTTIPTKKSQVFSTAADNQTAVDIHVLQGERSMSFDNTTLGRFQLTDIPPAPRGIPQIEVTFDIDANGIVHVTAKDLGTGKEQKVTITSGTNLSEDEIERKVKEAEMNAEADKQKKDKIEALNQADSTIYQMEKTLTDAGDKVDAAAKSEVEAEIAKLKELKAKEDVTAEELNKAMEELNNKFHKIAEQMYQQAQTAQGEAQGANDQSQAQDDNVVDADFTEVNDEK</sequence>
<dbReference type="PRINTS" id="PR00301">
    <property type="entry name" value="HEATSHOCK70"/>
</dbReference>
<proteinExistence type="evidence at transcript level"/>
<gene>
    <name evidence="9" type="primary">dnaK</name>
    <name evidence="13" type="ORF">SAMN04515677_104144</name>
</gene>
<dbReference type="AlphaFoldDB" id="A0A1G9P0M2"/>
<evidence type="ECO:0000256" key="6">
    <source>
        <dbReference type="ARBA" id="ARBA00022840"/>
    </source>
</evidence>
<evidence type="ECO:0000256" key="1">
    <source>
        <dbReference type="ARBA" id="ARBA00002290"/>
    </source>
</evidence>
<dbReference type="SUPFAM" id="SSF53067">
    <property type="entry name" value="Actin-like ATPase domain"/>
    <property type="match status" value="2"/>
</dbReference>
<dbReference type="FunFam" id="1.20.1270.10:FF:000001">
    <property type="entry name" value="Molecular chaperone DnaK"/>
    <property type="match status" value="1"/>
</dbReference>
<dbReference type="FunFam" id="3.30.420.40:FF:000071">
    <property type="entry name" value="Molecular chaperone DnaK"/>
    <property type="match status" value="1"/>
</dbReference>
<evidence type="ECO:0000256" key="10">
    <source>
        <dbReference type="RuleBase" id="RU003322"/>
    </source>
</evidence>
<dbReference type="SUPFAM" id="SSF100920">
    <property type="entry name" value="Heat shock protein 70kD (HSP70), peptide-binding domain"/>
    <property type="match status" value="1"/>
</dbReference>
<dbReference type="GO" id="GO:0051082">
    <property type="term" value="F:unfolded protein binding"/>
    <property type="evidence" value="ECO:0007669"/>
    <property type="project" value="InterPro"/>
</dbReference>
<dbReference type="Pfam" id="PF00012">
    <property type="entry name" value="HSP70"/>
    <property type="match status" value="1"/>
</dbReference>
<dbReference type="NCBIfam" id="NF001413">
    <property type="entry name" value="PRK00290.1"/>
    <property type="match status" value="1"/>
</dbReference>
<evidence type="ECO:0000256" key="11">
    <source>
        <dbReference type="SAM" id="Coils"/>
    </source>
</evidence>
<evidence type="ECO:0000256" key="9">
    <source>
        <dbReference type="HAMAP-Rule" id="MF_00332"/>
    </source>
</evidence>
<dbReference type="Gene3D" id="3.30.420.40">
    <property type="match status" value="2"/>
</dbReference>
<comment type="function">
    <text evidence="1 9">Acts as a chaperone.</text>
</comment>
<dbReference type="FunFam" id="2.60.34.10:FF:000014">
    <property type="entry name" value="Chaperone protein DnaK HSP70"/>
    <property type="match status" value="1"/>
</dbReference>
<dbReference type="Proteomes" id="UP000199068">
    <property type="component" value="Unassembled WGS sequence"/>
</dbReference>
<organism evidence="13 14">
    <name type="scientific">Romboutsia lituseburensis DSM 797</name>
    <dbReference type="NCBI Taxonomy" id="1121325"/>
    <lineage>
        <taxon>Bacteria</taxon>
        <taxon>Bacillati</taxon>
        <taxon>Bacillota</taxon>
        <taxon>Clostridia</taxon>
        <taxon>Peptostreptococcales</taxon>
        <taxon>Peptostreptococcaceae</taxon>
        <taxon>Romboutsia</taxon>
    </lineage>
</organism>
<feature type="compositionally biased region" description="Low complexity" evidence="12">
    <location>
        <begin position="578"/>
        <end position="590"/>
    </location>
</feature>
<dbReference type="EMBL" id="FNGW01000004">
    <property type="protein sequence ID" value="SDL91777.1"/>
    <property type="molecule type" value="Genomic_DNA"/>
</dbReference>
<evidence type="ECO:0000256" key="3">
    <source>
        <dbReference type="ARBA" id="ARBA00014415"/>
    </source>
</evidence>
<comment type="induction">
    <text evidence="9">By stress conditions e.g. heat shock.</text>
</comment>
<evidence type="ECO:0000256" key="7">
    <source>
        <dbReference type="ARBA" id="ARBA00023016"/>
    </source>
</evidence>
<keyword evidence="8 9" id="KW-0143">Chaperone</keyword>
<evidence type="ECO:0000256" key="12">
    <source>
        <dbReference type="SAM" id="MobiDB-lite"/>
    </source>
</evidence>
<dbReference type="Gene3D" id="1.20.1270.10">
    <property type="match status" value="1"/>
</dbReference>
<evidence type="ECO:0000313" key="13">
    <source>
        <dbReference type="EMBL" id="SDL91777.1"/>
    </source>
</evidence>
<keyword evidence="11" id="KW-0175">Coiled coil</keyword>
<dbReference type="FunFam" id="3.90.640.10:FF:000003">
    <property type="entry name" value="Molecular chaperone DnaK"/>
    <property type="match status" value="1"/>
</dbReference>
<feature type="coiled-coil region" evidence="11">
    <location>
        <begin position="224"/>
        <end position="251"/>
    </location>
</feature>
<name>A0A1G9P0M2_9FIRM</name>
<dbReference type="Gene3D" id="2.60.34.10">
    <property type="entry name" value="Substrate Binding Domain Of DNAk, Chain A, domain 1"/>
    <property type="match status" value="1"/>
</dbReference>
<keyword evidence="4 9" id="KW-0597">Phosphoprotein</keyword>
<feature type="coiled-coil region" evidence="11">
    <location>
        <begin position="481"/>
        <end position="508"/>
    </location>
</feature>
<dbReference type="InterPro" id="IPR018181">
    <property type="entry name" value="Heat_shock_70_CS"/>
</dbReference>
<dbReference type="STRING" id="1121325.SAMN04515677_104144"/>
<evidence type="ECO:0000256" key="5">
    <source>
        <dbReference type="ARBA" id="ARBA00022741"/>
    </source>
</evidence>